<evidence type="ECO:0000313" key="3">
    <source>
        <dbReference type="Proteomes" id="UP000275267"/>
    </source>
</evidence>
<gene>
    <name evidence="2" type="ORF">C2845_PM05G36230</name>
</gene>
<dbReference type="AlphaFoldDB" id="A0A3L6T3G4"/>
<keyword evidence="1" id="KW-0175">Coiled coil</keyword>
<dbReference type="OrthoDB" id="721592at2759"/>
<proteinExistence type="predicted"/>
<protein>
    <submittedName>
        <fullName evidence="2">Uncharacterized protein</fullName>
    </submittedName>
</protein>
<sequence length="347" mass="36996">MARVKITAKPIDTSEEDISDVQASLSELMARDKPEPTLKFGSLKLFGGVGDWEIFGADCDRETSAQPGLKVAVGRAETQKKKAAGANLDSVGAVIIDLHRAPGTKRLINLVDEDSDEETPRASPKVPPKVLAVVTPGVSAEMSLKAATEDPVPSTLQGEDVELEGEKVLPTPVRATSFAALGVGEEGVAAQREEGASARFNELDIANLMTGLVGLIGGPSGAKEDAGVGTSARASGPSTEAEYFSFEDNERVLENLCETVEKDATKISSLQREMKELKSEAVRKDELIEKLVEEAEMDRKVMEVAIRDMKAQGDLIYEKYRKALAAFGAESFPIPEDPEGGGGCQAY</sequence>
<accession>A0A3L6T3G4</accession>
<evidence type="ECO:0000313" key="2">
    <source>
        <dbReference type="EMBL" id="RLN31219.1"/>
    </source>
</evidence>
<comment type="caution">
    <text evidence="2">The sequence shown here is derived from an EMBL/GenBank/DDBJ whole genome shotgun (WGS) entry which is preliminary data.</text>
</comment>
<keyword evidence="3" id="KW-1185">Reference proteome</keyword>
<dbReference type="EMBL" id="PQIB02000003">
    <property type="protein sequence ID" value="RLN31219.1"/>
    <property type="molecule type" value="Genomic_DNA"/>
</dbReference>
<reference evidence="3" key="1">
    <citation type="journal article" date="2019" name="Nat. Commun.">
        <title>The genome of broomcorn millet.</title>
        <authorList>
            <person name="Zou C."/>
            <person name="Miki D."/>
            <person name="Li D."/>
            <person name="Tang Q."/>
            <person name="Xiao L."/>
            <person name="Rajput S."/>
            <person name="Deng P."/>
            <person name="Jia W."/>
            <person name="Huang R."/>
            <person name="Zhang M."/>
            <person name="Sun Y."/>
            <person name="Hu J."/>
            <person name="Fu X."/>
            <person name="Schnable P.S."/>
            <person name="Li F."/>
            <person name="Zhang H."/>
            <person name="Feng B."/>
            <person name="Zhu X."/>
            <person name="Liu R."/>
            <person name="Schnable J.C."/>
            <person name="Zhu J.-K."/>
            <person name="Zhang H."/>
        </authorList>
    </citation>
    <scope>NUCLEOTIDE SEQUENCE [LARGE SCALE GENOMIC DNA]</scope>
</reference>
<dbReference type="Proteomes" id="UP000275267">
    <property type="component" value="Unassembled WGS sequence"/>
</dbReference>
<feature type="coiled-coil region" evidence="1">
    <location>
        <begin position="253"/>
        <end position="312"/>
    </location>
</feature>
<organism evidence="2 3">
    <name type="scientific">Panicum miliaceum</name>
    <name type="common">Proso millet</name>
    <name type="synonym">Broomcorn millet</name>
    <dbReference type="NCBI Taxonomy" id="4540"/>
    <lineage>
        <taxon>Eukaryota</taxon>
        <taxon>Viridiplantae</taxon>
        <taxon>Streptophyta</taxon>
        <taxon>Embryophyta</taxon>
        <taxon>Tracheophyta</taxon>
        <taxon>Spermatophyta</taxon>
        <taxon>Magnoliopsida</taxon>
        <taxon>Liliopsida</taxon>
        <taxon>Poales</taxon>
        <taxon>Poaceae</taxon>
        <taxon>PACMAD clade</taxon>
        <taxon>Panicoideae</taxon>
        <taxon>Panicodae</taxon>
        <taxon>Paniceae</taxon>
        <taxon>Panicinae</taxon>
        <taxon>Panicum</taxon>
        <taxon>Panicum sect. Panicum</taxon>
    </lineage>
</organism>
<name>A0A3L6T3G4_PANMI</name>
<evidence type="ECO:0000256" key="1">
    <source>
        <dbReference type="SAM" id="Coils"/>
    </source>
</evidence>